<dbReference type="Gene3D" id="1.10.287.20">
    <property type="entry name" value="Ubiquinol-cytochrome C reductase hinge domain"/>
    <property type="match status" value="1"/>
</dbReference>
<keyword evidence="6" id="KW-0249">Electron transport</keyword>
<proteinExistence type="evidence at transcript level"/>
<dbReference type="EMBL" id="LR791668">
    <property type="protein sequence ID" value="CAB3267530.1"/>
    <property type="molecule type" value="mRNA"/>
</dbReference>
<feature type="compositionally biased region" description="Acidic residues" evidence="10">
    <location>
        <begin position="12"/>
        <end position="34"/>
    </location>
</feature>
<comment type="similarity">
    <text evidence="2">Belongs to the UQCRH/QCR6 family.</text>
</comment>
<evidence type="ECO:0000256" key="5">
    <source>
        <dbReference type="ARBA" id="ARBA00022792"/>
    </source>
</evidence>
<dbReference type="Pfam" id="PF02320">
    <property type="entry name" value="UCR_hinge"/>
    <property type="match status" value="1"/>
</dbReference>
<feature type="domain" description="Ubiquinol-cytochrome C reductase hinge" evidence="11">
    <location>
        <begin position="36"/>
        <end position="92"/>
    </location>
</feature>
<evidence type="ECO:0000256" key="2">
    <source>
        <dbReference type="ARBA" id="ARBA00006498"/>
    </source>
</evidence>
<keyword evidence="3" id="KW-0813">Transport</keyword>
<sequence>MTLEERNAMLGEDPEEEEENEDDDDEDEEDEEDLVDPHDTLKEKCSNSDSCKGYKDELSACTERVSSRSQTEEHCTQEFFDFLHCSDHCVSKLKIGLS</sequence>
<keyword evidence="8" id="KW-0472">Membrane</keyword>
<evidence type="ECO:0000313" key="12">
    <source>
        <dbReference type="EMBL" id="CAB3267530.1"/>
    </source>
</evidence>
<evidence type="ECO:0000259" key="11">
    <source>
        <dbReference type="Pfam" id="PF02320"/>
    </source>
</evidence>
<keyword evidence="9" id="KW-1015">Disulfide bond</keyword>
<protein>
    <submittedName>
        <fullName evidence="12">Cytochrome b-c1 complex subunit 6, mitochondrial-like</fullName>
    </submittedName>
</protein>
<organism evidence="12">
    <name type="scientific">Phallusia mammillata</name>
    <dbReference type="NCBI Taxonomy" id="59560"/>
    <lineage>
        <taxon>Eukaryota</taxon>
        <taxon>Metazoa</taxon>
        <taxon>Chordata</taxon>
        <taxon>Tunicata</taxon>
        <taxon>Ascidiacea</taxon>
        <taxon>Phlebobranchia</taxon>
        <taxon>Ascidiidae</taxon>
        <taxon>Phallusia</taxon>
    </lineage>
</organism>
<evidence type="ECO:0000256" key="8">
    <source>
        <dbReference type="ARBA" id="ARBA00023136"/>
    </source>
</evidence>
<dbReference type="PANTHER" id="PTHR15336">
    <property type="entry name" value="UBIQUINOL-CYTOCHROME C REDUCTASE COMPLEX 7.8 KDA PROTEIN"/>
    <property type="match status" value="1"/>
</dbReference>
<dbReference type="SUPFAM" id="SSF81531">
    <property type="entry name" value="Non-heme 11 kDa protein of cytochrome bc1 complex (Ubiquinol-cytochrome c reductase)"/>
    <property type="match status" value="1"/>
</dbReference>
<evidence type="ECO:0000256" key="6">
    <source>
        <dbReference type="ARBA" id="ARBA00022982"/>
    </source>
</evidence>
<evidence type="ECO:0000256" key="7">
    <source>
        <dbReference type="ARBA" id="ARBA00023128"/>
    </source>
</evidence>
<name>A0A6F9DWZ6_9ASCI</name>
<dbReference type="GO" id="GO:0005743">
    <property type="term" value="C:mitochondrial inner membrane"/>
    <property type="evidence" value="ECO:0007669"/>
    <property type="project" value="UniProtKB-SubCell"/>
</dbReference>
<evidence type="ECO:0000256" key="9">
    <source>
        <dbReference type="ARBA" id="ARBA00023157"/>
    </source>
</evidence>
<evidence type="ECO:0000256" key="10">
    <source>
        <dbReference type="SAM" id="MobiDB-lite"/>
    </source>
</evidence>
<dbReference type="InterPro" id="IPR036811">
    <property type="entry name" value="Ubol_cytC_Rdtase_hinge_dom_sf"/>
</dbReference>
<comment type="subcellular location">
    <subcellularLocation>
        <location evidence="1">Mitochondrion inner membrane</location>
        <topology evidence="1">Peripheral membrane protein</topology>
        <orientation evidence="1">Intermembrane side</orientation>
    </subcellularLocation>
</comment>
<keyword evidence="4" id="KW-0679">Respiratory chain</keyword>
<dbReference type="GO" id="GO:0006122">
    <property type="term" value="P:mitochondrial electron transport, ubiquinol to cytochrome c"/>
    <property type="evidence" value="ECO:0007669"/>
    <property type="project" value="InterPro"/>
</dbReference>
<feature type="region of interest" description="Disordered" evidence="10">
    <location>
        <begin position="1"/>
        <end position="54"/>
    </location>
</feature>
<dbReference type="AlphaFoldDB" id="A0A6F9DWZ6"/>
<keyword evidence="7" id="KW-0496">Mitochondrion</keyword>
<dbReference type="PANTHER" id="PTHR15336:SF0">
    <property type="entry name" value="CYTOCHROME B-C1 COMPLEX SUBUNIT 6, MITOCHONDRIAL"/>
    <property type="match status" value="1"/>
</dbReference>
<evidence type="ECO:0000256" key="3">
    <source>
        <dbReference type="ARBA" id="ARBA00022448"/>
    </source>
</evidence>
<keyword evidence="5" id="KW-0999">Mitochondrion inner membrane</keyword>
<reference evidence="12" key="1">
    <citation type="submission" date="2020-04" db="EMBL/GenBank/DDBJ databases">
        <authorList>
            <person name="Neveu A P."/>
        </authorList>
    </citation>
    <scope>NUCLEOTIDE SEQUENCE</scope>
    <source>
        <tissue evidence="12">Whole embryo</tissue>
    </source>
</reference>
<dbReference type="InterPro" id="IPR003422">
    <property type="entry name" value="Cyt_b-c1_6"/>
</dbReference>
<feature type="compositionally biased region" description="Basic and acidic residues" evidence="10">
    <location>
        <begin position="35"/>
        <end position="54"/>
    </location>
</feature>
<evidence type="ECO:0000256" key="4">
    <source>
        <dbReference type="ARBA" id="ARBA00022660"/>
    </source>
</evidence>
<accession>A0A6F9DWZ6</accession>
<evidence type="ECO:0000256" key="1">
    <source>
        <dbReference type="ARBA" id="ARBA00004137"/>
    </source>
</evidence>
<dbReference type="FunFam" id="1.10.287.20:FF:000001">
    <property type="entry name" value="Cytochrome b-c1 complex subunit 6"/>
    <property type="match status" value="1"/>
</dbReference>
<dbReference type="InterPro" id="IPR023184">
    <property type="entry name" value="Ubol_cytC_Rdtase_hinge_dom"/>
</dbReference>
<gene>
    <name evidence="12" type="primary">Uqcrh</name>
</gene>